<sequence>MFHPKPRWNLGQNDRNPPPRSHTHSSHSSYKTTRAVALPCHQPLARTSLLASTPPYGLSKHSERPLRVCALVRRHADEAPRRVPARPEAAQRLALGALPPPAPPRPRVPPPAAVPTRRRHQQIPVPHGGACSGEHQDDAAAAAEARRLCWLPADAHVGAVAGAAGEAPAPARGRRTEGPAAGGRRRGGHHAQGAGGRVRGRRGRVDALRGPRGVLQPPALRGAAARGRGGVRLPAPRRDHHPVRGLAVRARRRRGRRRRRRRRREEGAFCLVVAARGHPVAGVHTYTRACPSGSGGPQPVSRPSGLRRIPIDSHGPWGLTILLYFFFSLLLVSLTFPFCPLAPFACVD</sequence>
<feature type="transmembrane region" description="Helical" evidence="2">
    <location>
        <begin position="317"/>
        <end position="338"/>
    </location>
</feature>
<proteinExistence type="predicted"/>
<dbReference type="Proteomes" id="UP000007305">
    <property type="component" value="Chromosome 5"/>
</dbReference>
<protein>
    <submittedName>
        <fullName evidence="3">Uncharacterized protein</fullName>
    </submittedName>
</protein>
<organism evidence="3 4">
    <name type="scientific">Zea mays</name>
    <name type="common">Maize</name>
    <dbReference type="NCBI Taxonomy" id="4577"/>
    <lineage>
        <taxon>Eukaryota</taxon>
        <taxon>Viridiplantae</taxon>
        <taxon>Streptophyta</taxon>
        <taxon>Embryophyta</taxon>
        <taxon>Tracheophyta</taxon>
        <taxon>Spermatophyta</taxon>
        <taxon>Magnoliopsida</taxon>
        <taxon>Liliopsida</taxon>
        <taxon>Poales</taxon>
        <taxon>Poaceae</taxon>
        <taxon>PACMAD clade</taxon>
        <taxon>Panicoideae</taxon>
        <taxon>Andropogonodae</taxon>
        <taxon>Andropogoneae</taxon>
        <taxon>Tripsacinae</taxon>
        <taxon>Zea</taxon>
    </lineage>
</organism>
<evidence type="ECO:0000313" key="4">
    <source>
        <dbReference type="Proteomes" id="UP000007305"/>
    </source>
</evidence>
<reference evidence="3" key="2">
    <citation type="submission" date="2019-07" db="EMBL/GenBank/DDBJ databases">
        <authorList>
            <person name="Seetharam A."/>
            <person name="Woodhouse M."/>
            <person name="Cannon E."/>
        </authorList>
    </citation>
    <scope>NUCLEOTIDE SEQUENCE [LARGE SCALE GENOMIC DNA]</scope>
    <source>
        <strain evidence="3">cv. B73</strain>
    </source>
</reference>
<accession>A0A804PKS7</accession>
<feature type="region of interest" description="Disordered" evidence="1">
    <location>
        <begin position="1"/>
        <end position="37"/>
    </location>
</feature>
<reference evidence="3" key="3">
    <citation type="submission" date="2021-05" db="UniProtKB">
        <authorList>
            <consortium name="EnsemblPlants"/>
        </authorList>
    </citation>
    <scope>IDENTIFICATION</scope>
    <source>
        <strain evidence="3">cv. B73</strain>
    </source>
</reference>
<name>A0A804PKS7_MAIZE</name>
<keyword evidence="2" id="KW-0812">Transmembrane</keyword>
<dbReference type="EnsemblPlants" id="Zm00001eb248690_T001">
    <property type="protein sequence ID" value="Zm00001eb248690_P001"/>
    <property type="gene ID" value="Zm00001eb248690"/>
</dbReference>
<keyword evidence="2" id="KW-0472">Membrane</keyword>
<evidence type="ECO:0000313" key="3">
    <source>
        <dbReference type="EnsemblPlants" id="Zm00001eb248690_P001"/>
    </source>
</evidence>
<reference evidence="4" key="1">
    <citation type="journal article" date="2009" name="Science">
        <title>The B73 maize genome: complexity, diversity, and dynamics.</title>
        <authorList>
            <person name="Schnable P.S."/>
            <person name="Ware D."/>
            <person name="Fulton R.S."/>
            <person name="Stein J.C."/>
            <person name="Wei F."/>
            <person name="Pasternak S."/>
            <person name="Liang C."/>
            <person name="Zhang J."/>
            <person name="Fulton L."/>
            <person name="Graves T.A."/>
            <person name="Minx P."/>
            <person name="Reily A.D."/>
            <person name="Courtney L."/>
            <person name="Kruchowski S.S."/>
            <person name="Tomlinson C."/>
            <person name="Strong C."/>
            <person name="Delehaunty K."/>
            <person name="Fronick C."/>
            <person name="Courtney B."/>
            <person name="Rock S.M."/>
            <person name="Belter E."/>
            <person name="Du F."/>
            <person name="Kim K."/>
            <person name="Abbott R.M."/>
            <person name="Cotton M."/>
            <person name="Levy A."/>
            <person name="Marchetto P."/>
            <person name="Ochoa K."/>
            <person name="Jackson S.M."/>
            <person name="Gillam B."/>
            <person name="Chen W."/>
            <person name="Yan L."/>
            <person name="Higginbotham J."/>
            <person name="Cardenas M."/>
            <person name="Waligorski J."/>
            <person name="Applebaum E."/>
            <person name="Phelps L."/>
            <person name="Falcone J."/>
            <person name="Kanchi K."/>
            <person name="Thane T."/>
            <person name="Scimone A."/>
            <person name="Thane N."/>
            <person name="Henke J."/>
            <person name="Wang T."/>
            <person name="Ruppert J."/>
            <person name="Shah N."/>
            <person name="Rotter K."/>
            <person name="Hodges J."/>
            <person name="Ingenthron E."/>
            <person name="Cordes M."/>
            <person name="Kohlberg S."/>
            <person name="Sgro J."/>
            <person name="Delgado B."/>
            <person name="Mead K."/>
            <person name="Chinwalla A."/>
            <person name="Leonard S."/>
            <person name="Crouse K."/>
            <person name="Collura K."/>
            <person name="Kudrna D."/>
            <person name="Currie J."/>
            <person name="He R."/>
            <person name="Angelova A."/>
            <person name="Rajasekar S."/>
            <person name="Mueller T."/>
            <person name="Lomeli R."/>
            <person name="Scara G."/>
            <person name="Ko A."/>
            <person name="Delaney K."/>
            <person name="Wissotski M."/>
            <person name="Lopez G."/>
            <person name="Campos D."/>
            <person name="Braidotti M."/>
            <person name="Ashley E."/>
            <person name="Golser W."/>
            <person name="Kim H."/>
            <person name="Lee S."/>
            <person name="Lin J."/>
            <person name="Dujmic Z."/>
            <person name="Kim W."/>
            <person name="Talag J."/>
            <person name="Zuccolo A."/>
            <person name="Fan C."/>
            <person name="Sebastian A."/>
            <person name="Kramer M."/>
            <person name="Spiegel L."/>
            <person name="Nascimento L."/>
            <person name="Zutavern T."/>
            <person name="Miller B."/>
            <person name="Ambroise C."/>
            <person name="Muller S."/>
            <person name="Spooner W."/>
            <person name="Narechania A."/>
            <person name="Ren L."/>
            <person name="Wei S."/>
            <person name="Kumari S."/>
            <person name="Faga B."/>
            <person name="Levy M.J."/>
            <person name="McMahan L."/>
            <person name="Van Buren P."/>
            <person name="Vaughn M.W."/>
            <person name="Ying K."/>
            <person name="Yeh C.-T."/>
            <person name="Emrich S.J."/>
            <person name="Jia Y."/>
            <person name="Kalyanaraman A."/>
            <person name="Hsia A.-P."/>
            <person name="Barbazuk W.B."/>
            <person name="Baucom R.S."/>
            <person name="Brutnell T.P."/>
            <person name="Carpita N.C."/>
            <person name="Chaparro C."/>
            <person name="Chia J.-M."/>
            <person name="Deragon J.-M."/>
            <person name="Estill J.C."/>
            <person name="Fu Y."/>
            <person name="Jeddeloh J.A."/>
            <person name="Han Y."/>
            <person name="Lee H."/>
            <person name="Li P."/>
            <person name="Lisch D.R."/>
            <person name="Liu S."/>
            <person name="Liu Z."/>
            <person name="Nagel D.H."/>
            <person name="McCann M.C."/>
            <person name="SanMiguel P."/>
            <person name="Myers A.M."/>
            <person name="Nettleton D."/>
            <person name="Nguyen J."/>
            <person name="Penning B.W."/>
            <person name="Ponnala L."/>
            <person name="Schneider K.L."/>
            <person name="Schwartz D.C."/>
            <person name="Sharma A."/>
            <person name="Soderlund C."/>
            <person name="Springer N.M."/>
            <person name="Sun Q."/>
            <person name="Wang H."/>
            <person name="Waterman M."/>
            <person name="Westerman R."/>
            <person name="Wolfgruber T.K."/>
            <person name="Yang L."/>
            <person name="Yu Y."/>
            <person name="Zhang L."/>
            <person name="Zhou S."/>
            <person name="Zhu Q."/>
            <person name="Bennetzen J.L."/>
            <person name="Dawe R.K."/>
            <person name="Jiang J."/>
            <person name="Jiang N."/>
            <person name="Presting G.G."/>
            <person name="Wessler S.R."/>
            <person name="Aluru S."/>
            <person name="Martienssen R.A."/>
            <person name="Clifton S.W."/>
            <person name="McCombie W.R."/>
            <person name="Wing R.A."/>
            <person name="Wilson R.K."/>
        </authorList>
    </citation>
    <scope>NUCLEOTIDE SEQUENCE [LARGE SCALE GENOMIC DNA]</scope>
    <source>
        <strain evidence="4">cv. B73</strain>
    </source>
</reference>
<keyword evidence="4" id="KW-1185">Reference proteome</keyword>
<evidence type="ECO:0000256" key="1">
    <source>
        <dbReference type="SAM" id="MobiDB-lite"/>
    </source>
</evidence>
<feature type="region of interest" description="Disordered" evidence="1">
    <location>
        <begin position="164"/>
        <end position="217"/>
    </location>
</feature>
<keyword evidence="2" id="KW-1133">Transmembrane helix</keyword>
<dbReference type="Gramene" id="Zm00001eb248690_T001">
    <property type="protein sequence ID" value="Zm00001eb248690_P001"/>
    <property type="gene ID" value="Zm00001eb248690"/>
</dbReference>
<evidence type="ECO:0000256" key="2">
    <source>
        <dbReference type="SAM" id="Phobius"/>
    </source>
</evidence>
<dbReference type="AlphaFoldDB" id="A0A804PKS7"/>
<dbReference type="InParanoid" id="A0A804PKS7"/>